<proteinExistence type="predicted"/>
<dbReference type="EMBL" id="VSWD01000002">
    <property type="protein sequence ID" value="KAK3107855.1"/>
    <property type="molecule type" value="Genomic_DNA"/>
</dbReference>
<gene>
    <name evidence="1" type="ORF">FSP39_023520</name>
</gene>
<keyword evidence="2" id="KW-1185">Reference proteome</keyword>
<sequence>MGVFLTLMGLLGGCGTCCSTNAFLIGVSLFVYVCSYMAKTLTLPGTTFEW</sequence>
<accession>A0AA88YL87</accession>
<protein>
    <submittedName>
        <fullName evidence="1">Uncharacterized protein</fullName>
    </submittedName>
</protein>
<name>A0AA88YL87_PINIB</name>
<evidence type="ECO:0000313" key="1">
    <source>
        <dbReference type="EMBL" id="KAK3107855.1"/>
    </source>
</evidence>
<evidence type="ECO:0000313" key="2">
    <source>
        <dbReference type="Proteomes" id="UP001186944"/>
    </source>
</evidence>
<organism evidence="1 2">
    <name type="scientific">Pinctada imbricata</name>
    <name type="common">Atlantic pearl-oyster</name>
    <name type="synonym">Pinctada martensii</name>
    <dbReference type="NCBI Taxonomy" id="66713"/>
    <lineage>
        <taxon>Eukaryota</taxon>
        <taxon>Metazoa</taxon>
        <taxon>Spiralia</taxon>
        <taxon>Lophotrochozoa</taxon>
        <taxon>Mollusca</taxon>
        <taxon>Bivalvia</taxon>
        <taxon>Autobranchia</taxon>
        <taxon>Pteriomorphia</taxon>
        <taxon>Pterioida</taxon>
        <taxon>Pterioidea</taxon>
        <taxon>Pteriidae</taxon>
        <taxon>Pinctada</taxon>
    </lineage>
</organism>
<dbReference type="Proteomes" id="UP001186944">
    <property type="component" value="Unassembled WGS sequence"/>
</dbReference>
<reference evidence="1" key="1">
    <citation type="submission" date="2019-08" db="EMBL/GenBank/DDBJ databases">
        <title>The improved chromosome-level genome for the pearl oyster Pinctada fucata martensii using PacBio sequencing and Hi-C.</title>
        <authorList>
            <person name="Zheng Z."/>
        </authorList>
    </citation>
    <scope>NUCLEOTIDE SEQUENCE</scope>
    <source>
        <strain evidence="1">ZZ-2019</strain>
        <tissue evidence="1">Adductor muscle</tissue>
    </source>
</reference>
<comment type="caution">
    <text evidence="1">The sequence shown here is derived from an EMBL/GenBank/DDBJ whole genome shotgun (WGS) entry which is preliminary data.</text>
</comment>
<dbReference type="AlphaFoldDB" id="A0AA88YL87"/>